<sequence length="48" mass="5693">MKKVKMIIEVVKFIGLLAHLLEAFEFIESFIKRRTRKKVNPVGFKTEE</sequence>
<accession>A0A401M1A6</accession>
<protein>
    <submittedName>
        <fullName evidence="1">Uncharacterized protein</fullName>
    </submittedName>
</protein>
<comment type="caution">
    <text evidence="1">The sequence shown here is derived from an EMBL/GenBank/DDBJ whole genome shotgun (WGS) entry which is preliminary data.</text>
</comment>
<gene>
    <name evidence="1" type="ORF">KGMB02408_44320</name>
</gene>
<organism evidence="1 2">
    <name type="scientific">Bacteroides faecalis</name>
    <dbReference type="NCBI Taxonomy" id="2447885"/>
    <lineage>
        <taxon>Bacteria</taxon>
        <taxon>Pseudomonadati</taxon>
        <taxon>Bacteroidota</taxon>
        <taxon>Bacteroidia</taxon>
        <taxon>Bacteroidales</taxon>
        <taxon>Bacteroidaceae</taxon>
        <taxon>Bacteroides</taxon>
    </lineage>
</organism>
<name>A0A401M1A6_9BACE</name>
<evidence type="ECO:0000313" key="2">
    <source>
        <dbReference type="Proteomes" id="UP000288079"/>
    </source>
</evidence>
<dbReference type="RefSeq" id="WP_200832977.1">
    <property type="nucleotide sequence ID" value="NZ_BHWB01000026.1"/>
</dbReference>
<reference evidence="1 2" key="1">
    <citation type="submission" date="2018-10" db="EMBL/GenBank/DDBJ databases">
        <title>Draft Genome Sequence of Bacteroides sp. KCTC 15687.</title>
        <authorList>
            <person name="Yu S.Y."/>
            <person name="Kim J.S."/>
            <person name="Oh B.S."/>
            <person name="Park S.H."/>
            <person name="Kang S.W."/>
            <person name="Park J.E."/>
            <person name="Choi S.H."/>
            <person name="Han K.I."/>
            <person name="Lee K.C."/>
            <person name="Eom M.K."/>
            <person name="Suh M.K."/>
            <person name="Lee D.H."/>
            <person name="Yoon H."/>
            <person name="Kim B."/>
            <person name="Yang S.J."/>
            <person name="Lee J.S."/>
            <person name="Lee J.H."/>
        </authorList>
    </citation>
    <scope>NUCLEOTIDE SEQUENCE [LARGE SCALE GENOMIC DNA]</scope>
    <source>
        <strain evidence="1 2">KCTC 15687</strain>
    </source>
</reference>
<dbReference type="EMBL" id="BHWB01000026">
    <property type="protein sequence ID" value="GCB37487.1"/>
    <property type="molecule type" value="Genomic_DNA"/>
</dbReference>
<dbReference type="AlphaFoldDB" id="A0A401M1A6"/>
<proteinExistence type="predicted"/>
<dbReference type="Proteomes" id="UP000288079">
    <property type="component" value="Unassembled WGS sequence"/>
</dbReference>
<evidence type="ECO:0000313" key="1">
    <source>
        <dbReference type="EMBL" id="GCB37487.1"/>
    </source>
</evidence>
<keyword evidence="2" id="KW-1185">Reference proteome</keyword>